<dbReference type="InterPro" id="IPR025277">
    <property type="entry name" value="Apiosidase-like_cat_dom"/>
</dbReference>
<feature type="chain" id="PRO_5047058868" evidence="1">
    <location>
        <begin position="19"/>
        <end position="464"/>
    </location>
</feature>
<keyword evidence="1" id="KW-0732">Signal</keyword>
<dbReference type="GO" id="GO:0016787">
    <property type="term" value="F:hydrolase activity"/>
    <property type="evidence" value="ECO:0007669"/>
    <property type="project" value="UniProtKB-KW"/>
</dbReference>
<comment type="caution">
    <text evidence="4">The sequence shown here is derived from an EMBL/GenBank/DDBJ whole genome shotgun (WGS) entry which is preliminary data.</text>
</comment>
<sequence length="464" mass="53486">MKRLFVLLYLFIFLLKSAAAQQSTPWLKISDNKRYFQTEDGKPFFWLGDTGWLLFVKCSREDVLKYLDARQQQGFNVVQVMTLHTLGAKTVYGDYALKDGDISQPITTAGNNFDDKTAYDFWDHVDFVIQEAAKRGIYMALVPVWGSAAKDEKVTASRAEQYAKFLAERFSKYSNIIWLNGGDIEGSARPEIWEALGTTIKKYDPKHLMTYHPRGRYSSTDWFHNKKWLDFNMFQSGHRTYAQDTSLKEKHRHGEDNWKYVITDYNMKPTKPVLDGEPSYENIPYGLHDSLQPRWKDADVRRYGYWSVFAGGAGYTYGENAIMQFNTMGDSDANFGVFNNWKQTINAPGALQMQYLKNLMLKYSYFDRKPAQEIIVDNSQKRYNYILATKGKDYAMAYTYTGRNFKVNTAKLGFKLSKAKWYSPVNGTEQSISLKAKTGIVSFNPPGEMKNGNDWVLVLEGERS</sequence>
<dbReference type="PANTHER" id="PTHR37836:SF3">
    <property type="entry name" value="ENDOGLUCANASE"/>
    <property type="match status" value="1"/>
</dbReference>
<dbReference type="Pfam" id="PF13204">
    <property type="entry name" value="Apiosidase"/>
    <property type="match status" value="1"/>
</dbReference>
<feature type="domain" description="Apiosidase-like catalytic" evidence="3">
    <location>
        <begin position="30"/>
        <end position="366"/>
    </location>
</feature>
<dbReference type="PANTHER" id="PTHR37836">
    <property type="entry name" value="LMO1036 PROTEIN"/>
    <property type="match status" value="1"/>
</dbReference>
<name>A0ABS9SHI8_9BACT</name>
<dbReference type="Proteomes" id="UP001202248">
    <property type="component" value="Unassembled WGS sequence"/>
</dbReference>
<dbReference type="Gene3D" id="3.20.20.80">
    <property type="entry name" value="Glycosidases"/>
    <property type="match status" value="1"/>
</dbReference>
<evidence type="ECO:0000313" key="5">
    <source>
        <dbReference type="Proteomes" id="UP001202248"/>
    </source>
</evidence>
<organism evidence="4 5">
    <name type="scientific">Niabella ginsengisoli</name>
    <dbReference type="NCBI Taxonomy" id="522298"/>
    <lineage>
        <taxon>Bacteria</taxon>
        <taxon>Pseudomonadati</taxon>
        <taxon>Bacteroidota</taxon>
        <taxon>Chitinophagia</taxon>
        <taxon>Chitinophagales</taxon>
        <taxon>Chitinophagaceae</taxon>
        <taxon>Niabella</taxon>
    </lineage>
</organism>
<dbReference type="SUPFAM" id="SSF51445">
    <property type="entry name" value="(Trans)glycosidases"/>
    <property type="match status" value="1"/>
</dbReference>
<dbReference type="RefSeq" id="WP_240827152.1">
    <property type="nucleotide sequence ID" value="NZ_JAKWBL010000001.1"/>
</dbReference>
<dbReference type="InterPro" id="IPR024749">
    <property type="entry name" value="Collagen-bd_put"/>
</dbReference>
<evidence type="ECO:0000259" key="3">
    <source>
        <dbReference type="Pfam" id="PF13204"/>
    </source>
</evidence>
<gene>
    <name evidence="4" type="ORF">MKP09_07675</name>
</gene>
<evidence type="ECO:0000259" key="2">
    <source>
        <dbReference type="Pfam" id="PF12904"/>
    </source>
</evidence>
<dbReference type="InterPro" id="IPR017853">
    <property type="entry name" value="GH"/>
</dbReference>
<dbReference type="Pfam" id="PF12904">
    <property type="entry name" value="Collagen_bind_2"/>
    <property type="match status" value="1"/>
</dbReference>
<proteinExistence type="predicted"/>
<keyword evidence="5" id="KW-1185">Reference proteome</keyword>
<feature type="domain" description="Putative collagen-binding" evidence="2">
    <location>
        <begin position="370"/>
        <end position="460"/>
    </location>
</feature>
<reference evidence="4 5" key="1">
    <citation type="submission" date="2022-02" db="EMBL/GenBank/DDBJ databases">
        <authorList>
            <person name="Min J."/>
        </authorList>
    </citation>
    <scope>NUCLEOTIDE SEQUENCE [LARGE SCALE GENOMIC DNA]</scope>
    <source>
        <strain evidence="4 5">GR10-1</strain>
    </source>
</reference>
<dbReference type="EMBL" id="JAKWBL010000001">
    <property type="protein sequence ID" value="MCH5597790.1"/>
    <property type="molecule type" value="Genomic_DNA"/>
</dbReference>
<accession>A0ABS9SHI8</accession>
<evidence type="ECO:0000313" key="4">
    <source>
        <dbReference type="EMBL" id="MCH5597790.1"/>
    </source>
</evidence>
<feature type="signal peptide" evidence="1">
    <location>
        <begin position="1"/>
        <end position="18"/>
    </location>
</feature>
<protein>
    <submittedName>
        <fullName evidence="4">Glycoside hydrolase family 140 protein</fullName>
    </submittedName>
</protein>
<evidence type="ECO:0000256" key="1">
    <source>
        <dbReference type="SAM" id="SignalP"/>
    </source>
</evidence>
<keyword evidence="4" id="KW-0378">Hydrolase</keyword>